<dbReference type="GO" id="GO:0003677">
    <property type="term" value="F:DNA binding"/>
    <property type="evidence" value="ECO:0007669"/>
    <property type="project" value="UniProtKB-KW"/>
</dbReference>
<dbReference type="PANTHER" id="PTHR43698:SF1">
    <property type="entry name" value="BLL4564 PROTEIN"/>
    <property type="match status" value="1"/>
</dbReference>
<dbReference type="Pfam" id="PF07883">
    <property type="entry name" value="Cupin_2"/>
    <property type="match status" value="1"/>
</dbReference>
<name>A0A8E3AR45_9RHOB</name>
<feature type="domain" description="Cupin type-2" evidence="3">
    <location>
        <begin position="2"/>
        <end position="45"/>
    </location>
</feature>
<keyword evidence="1" id="KW-0238">DNA-binding</keyword>
<feature type="region of interest" description="Disordered" evidence="2">
    <location>
        <begin position="64"/>
        <end position="101"/>
    </location>
</feature>
<comment type="caution">
    <text evidence="4">The sequence shown here is derived from an EMBL/GenBank/DDBJ whole genome shotgun (WGS) entry which is preliminary data.</text>
</comment>
<evidence type="ECO:0000313" key="4">
    <source>
        <dbReference type="EMBL" id="PTW50481.1"/>
    </source>
</evidence>
<dbReference type="InterPro" id="IPR013096">
    <property type="entry name" value="Cupin_2"/>
</dbReference>
<reference evidence="4 5" key="1">
    <citation type="submission" date="2018-04" db="EMBL/GenBank/DDBJ databases">
        <title>Genomic Encyclopedia of Archaeal and Bacterial Type Strains, Phase II (KMG-II): from individual species to whole genera.</title>
        <authorList>
            <person name="Goeker M."/>
        </authorList>
    </citation>
    <scope>NUCLEOTIDE SEQUENCE [LARGE SCALE GENOMIC DNA]</scope>
    <source>
        <strain evidence="4 5">DSM 19783</strain>
    </source>
</reference>
<organism evidence="4 5">
    <name type="scientific">Rhodovulum kholense</name>
    <dbReference type="NCBI Taxonomy" id="453584"/>
    <lineage>
        <taxon>Bacteria</taxon>
        <taxon>Pseudomonadati</taxon>
        <taxon>Pseudomonadota</taxon>
        <taxon>Alphaproteobacteria</taxon>
        <taxon>Rhodobacterales</taxon>
        <taxon>Paracoccaceae</taxon>
        <taxon>Rhodovulum</taxon>
    </lineage>
</organism>
<protein>
    <submittedName>
        <fullName evidence="4">Cupin domain-containing protein</fullName>
    </submittedName>
</protein>
<accession>A0A8E3AR45</accession>
<evidence type="ECO:0000313" key="5">
    <source>
        <dbReference type="Proteomes" id="UP000244037"/>
    </source>
</evidence>
<dbReference type="Gene3D" id="2.60.120.10">
    <property type="entry name" value="Jelly Rolls"/>
    <property type="match status" value="1"/>
</dbReference>
<dbReference type="EMBL" id="QAYC01000004">
    <property type="protein sequence ID" value="PTW50481.1"/>
    <property type="molecule type" value="Genomic_DNA"/>
</dbReference>
<gene>
    <name evidence="4" type="ORF">C8N38_104116</name>
</gene>
<keyword evidence="5" id="KW-1185">Reference proteome</keyword>
<dbReference type="SUPFAM" id="SSF51215">
    <property type="entry name" value="Regulatory protein AraC"/>
    <property type="match status" value="1"/>
</dbReference>
<proteinExistence type="predicted"/>
<sequence length="101" mass="10752">MLIVTAGTGWMQERGKDKQVMQPGDVVRCPPGVEHRHGATATTSVTHYAVQENVDGSAVTCGERATDVEGGLPPTTAFDDPDGRIMIGPMSRGHISREHPS</sequence>
<evidence type="ECO:0000259" key="3">
    <source>
        <dbReference type="Pfam" id="PF07883"/>
    </source>
</evidence>
<dbReference type="InterPro" id="IPR014710">
    <property type="entry name" value="RmlC-like_jellyroll"/>
</dbReference>
<dbReference type="AlphaFoldDB" id="A0A8E3AR45"/>
<dbReference type="Proteomes" id="UP000244037">
    <property type="component" value="Unassembled WGS sequence"/>
</dbReference>
<dbReference type="InterPro" id="IPR037923">
    <property type="entry name" value="HTH-like"/>
</dbReference>
<dbReference type="PANTHER" id="PTHR43698">
    <property type="entry name" value="RIBD C-TERMINAL DOMAIN CONTAINING PROTEIN"/>
    <property type="match status" value="1"/>
</dbReference>
<evidence type="ECO:0000256" key="2">
    <source>
        <dbReference type="SAM" id="MobiDB-lite"/>
    </source>
</evidence>
<evidence type="ECO:0000256" key="1">
    <source>
        <dbReference type="ARBA" id="ARBA00023125"/>
    </source>
</evidence>